<evidence type="ECO:0000313" key="2">
    <source>
        <dbReference type="Proteomes" id="UP001281147"/>
    </source>
</evidence>
<name>A0ACC3NK87_9PEZI</name>
<protein>
    <submittedName>
        <fullName evidence="1">Uncharacterized protein</fullName>
    </submittedName>
</protein>
<sequence>MSSHPNADSDEGSFAERFPQNALDPQLLFVPAPTPTPEAAIASAPSTPPPAIILPPNAIASWNCRDLIFAVQQRRSRPVSYEAVLICAIVLSANLSRQNLVFVLSASTPGRWRIPNDYCNRGTGCVDDKTSLAEHAMGLATLHLDLNQEDFESVELTAVFEDEIGGSPILVAGVRLDIPEQARSVQEMKEGGKGVNEWVRMNMPEQARSMQEMKELIRDAEGWARAQVEASRFEPEVTKWCVLAAFDAVDRERPGDAAPPHGGGRPQHESSS</sequence>
<dbReference type="Proteomes" id="UP001281147">
    <property type="component" value="Unassembled WGS sequence"/>
</dbReference>
<organism evidence="1 2">
    <name type="scientific">Vermiconidia calcicola</name>
    <dbReference type="NCBI Taxonomy" id="1690605"/>
    <lineage>
        <taxon>Eukaryota</taxon>
        <taxon>Fungi</taxon>
        <taxon>Dikarya</taxon>
        <taxon>Ascomycota</taxon>
        <taxon>Pezizomycotina</taxon>
        <taxon>Dothideomycetes</taxon>
        <taxon>Dothideomycetidae</taxon>
        <taxon>Mycosphaerellales</taxon>
        <taxon>Extremaceae</taxon>
        <taxon>Vermiconidia</taxon>
    </lineage>
</organism>
<keyword evidence="2" id="KW-1185">Reference proteome</keyword>
<accession>A0ACC3NK87</accession>
<dbReference type="EMBL" id="JAUTXU010000031">
    <property type="protein sequence ID" value="KAK3718547.1"/>
    <property type="molecule type" value="Genomic_DNA"/>
</dbReference>
<proteinExistence type="predicted"/>
<gene>
    <name evidence="1" type="ORF">LTR37_005051</name>
</gene>
<reference evidence="1" key="1">
    <citation type="submission" date="2023-07" db="EMBL/GenBank/DDBJ databases">
        <title>Black Yeasts Isolated from many extreme environments.</title>
        <authorList>
            <person name="Coleine C."/>
            <person name="Stajich J.E."/>
            <person name="Selbmann L."/>
        </authorList>
    </citation>
    <scope>NUCLEOTIDE SEQUENCE</scope>
    <source>
        <strain evidence="1">CCFEE 5714</strain>
    </source>
</reference>
<evidence type="ECO:0000313" key="1">
    <source>
        <dbReference type="EMBL" id="KAK3718547.1"/>
    </source>
</evidence>
<comment type="caution">
    <text evidence="1">The sequence shown here is derived from an EMBL/GenBank/DDBJ whole genome shotgun (WGS) entry which is preliminary data.</text>
</comment>